<evidence type="ECO:0000313" key="4">
    <source>
        <dbReference type="Proteomes" id="UP000501692"/>
    </source>
</evidence>
<evidence type="ECO:0000313" key="3">
    <source>
        <dbReference type="EMBL" id="QIT19209.1"/>
    </source>
</evidence>
<protein>
    <submittedName>
        <fullName evidence="3">Glyoxylate/hydroxypyruvate reductase A</fullName>
    </submittedName>
</protein>
<dbReference type="PANTHER" id="PTHR43333">
    <property type="entry name" value="2-HACID_DH_C DOMAIN-CONTAINING PROTEIN"/>
    <property type="match status" value="1"/>
</dbReference>
<accession>A0A1C2NZG2</accession>
<keyword evidence="2" id="KW-0520">NAD</keyword>
<dbReference type="Gene3D" id="3.40.50.720">
    <property type="entry name" value="NAD(P)-binding Rossmann-like Domain"/>
    <property type="match status" value="2"/>
</dbReference>
<dbReference type="AlphaFoldDB" id="A0A1C2NZG2"/>
<dbReference type="InterPro" id="IPR036291">
    <property type="entry name" value="NAD(P)-bd_dom_sf"/>
</dbReference>
<proteinExistence type="predicted"/>
<dbReference type="PANTHER" id="PTHR43333:SF1">
    <property type="entry name" value="D-ISOMER SPECIFIC 2-HYDROXYACID DEHYDROGENASE NAD-BINDING DOMAIN-CONTAINING PROTEIN"/>
    <property type="match status" value="1"/>
</dbReference>
<dbReference type="InterPro" id="IPR006140">
    <property type="entry name" value="D-isomer_DH_NAD-bd"/>
</dbReference>
<dbReference type="Pfam" id="PF02826">
    <property type="entry name" value="2-Hacid_dh_C"/>
    <property type="match status" value="1"/>
</dbReference>
<evidence type="ECO:0000256" key="2">
    <source>
        <dbReference type="ARBA" id="ARBA00023027"/>
    </source>
</evidence>
<keyword evidence="3" id="KW-0670">Pyruvate</keyword>
<organism evidence="3 4">
    <name type="scientific">Acinetobacter pittii</name>
    <name type="common">Acinetobacter genomosp. 3</name>
    <dbReference type="NCBI Taxonomy" id="48296"/>
    <lineage>
        <taxon>Bacteria</taxon>
        <taxon>Pseudomonadati</taxon>
        <taxon>Pseudomonadota</taxon>
        <taxon>Gammaproteobacteria</taxon>
        <taxon>Moraxellales</taxon>
        <taxon>Moraxellaceae</taxon>
        <taxon>Acinetobacter</taxon>
        <taxon>Acinetobacter calcoaceticus/baumannii complex</taxon>
    </lineage>
</organism>
<name>A0A1C2NZG2_ACIPI</name>
<sequence length="307" mass="34888">MIVIASTKPYAKKMLIDAFQQYAAVGSYCLVGDEQAKDATTAACWFPDFDKLNQLPHLKLIHSMGAGIEHLDLNKIQPSHQVCRIVDKDHKLGMFNYLKWGVLYYQRYFDQYLQQQRKCIWKQFPQLTESDIQIGVMGLGELGAFVAEKLANEGYQVSGWSRSKKILSEVQCFSGLDEFDSFLKQSQLLINLLPLTKETFGILSKENFVKLPKGAVIINSGRGAHLHIQDLIDSIKSKHIRGAILDVFEHEPLDYASPLWKIPEIVITPHIASHAHLENVVKQIVENDQRIRQGLPLLNCVDIKRGY</sequence>
<dbReference type="GO" id="GO:0016491">
    <property type="term" value="F:oxidoreductase activity"/>
    <property type="evidence" value="ECO:0007669"/>
    <property type="project" value="UniProtKB-KW"/>
</dbReference>
<dbReference type="EMBL" id="CP049806">
    <property type="protein sequence ID" value="QIT19209.1"/>
    <property type="molecule type" value="Genomic_DNA"/>
</dbReference>
<dbReference type="SUPFAM" id="SSF51735">
    <property type="entry name" value="NAD(P)-binding Rossmann-fold domains"/>
    <property type="match status" value="1"/>
</dbReference>
<dbReference type="Proteomes" id="UP000501692">
    <property type="component" value="Chromosome"/>
</dbReference>
<evidence type="ECO:0000256" key="1">
    <source>
        <dbReference type="ARBA" id="ARBA00023002"/>
    </source>
</evidence>
<dbReference type="RefSeq" id="WP_000635302.1">
    <property type="nucleotide sequence ID" value="NZ_CAJHHN010000003.1"/>
</dbReference>
<gene>
    <name evidence="3" type="ORF">G8E09_16705</name>
</gene>
<dbReference type="SUPFAM" id="SSF52283">
    <property type="entry name" value="Formate/glycerate dehydrogenase catalytic domain-like"/>
    <property type="match status" value="1"/>
</dbReference>
<dbReference type="GO" id="GO:0051287">
    <property type="term" value="F:NAD binding"/>
    <property type="evidence" value="ECO:0007669"/>
    <property type="project" value="InterPro"/>
</dbReference>
<reference evidence="3 4" key="1">
    <citation type="submission" date="2020-03" db="EMBL/GenBank/DDBJ databases">
        <authorList>
            <person name="Zhang L."/>
            <person name="Han X."/>
            <person name="Chen Y."/>
            <person name="Yu Y."/>
        </authorList>
    </citation>
    <scope>NUCLEOTIDE SEQUENCE [LARGE SCALE GENOMIC DNA]</scope>
    <source>
        <strain evidence="3 4">A1254</strain>
    </source>
</reference>
<dbReference type="CDD" id="cd12164">
    <property type="entry name" value="GDH_like_2"/>
    <property type="match status" value="1"/>
</dbReference>
<keyword evidence="1" id="KW-0560">Oxidoreductase</keyword>